<evidence type="ECO:0000256" key="2">
    <source>
        <dbReference type="ARBA" id="ARBA00022723"/>
    </source>
</evidence>
<dbReference type="Proteomes" id="UP001152885">
    <property type="component" value="Unassembled WGS sequence"/>
</dbReference>
<comment type="caution">
    <text evidence="10">The sequence shown here is derived from an EMBL/GenBank/DDBJ whole genome shotgun (WGS) entry which is preliminary data.</text>
</comment>
<gene>
    <name evidence="10" type="ORF">CANVERA_P0249</name>
</gene>
<dbReference type="CDD" id="cd00067">
    <property type="entry name" value="GAL4"/>
    <property type="match status" value="1"/>
</dbReference>
<name>A0A9W4XJA1_9ASCO</name>
<dbReference type="GO" id="GO:0005634">
    <property type="term" value="C:nucleus"/>
    <property type="evidence" value="ECO:0007669"/>
    <property type="project" value="UniProtKB-SubCell"/>
</dbReference>
<dbReference type="PROSITE" id="PS00463">
    <property type="entry name" value="ZN2_CY6_FUNGAL_1"/>
    <property type="match status" value="1"/>
</dbReference>
<dbReference type="InterPro" id="IPR036864">
    <property type="entry name" value="Zn2-C6_fun-type_DNA-bd_sf"/>
</dbReference>
<feature type="compositionally biased region" description="Polar residues" evidence="8">
    <location>
        <begin position="11"/>
        <end position="24"/>
    </location>
</feature>
<dbReference type="PANTHER" id="PTHR31845:SF34">
    <property type="entry name" value="TRANSCRIPTIONAL ACTIVATOR OF PROTEASES PRTT"/>
    <property type="match status" value="1"/>
</dbReference>
<keyword evidence="2" id="KW-0479">Metal-binding</keyword>
<feature type="region of interest" description="Disordered" evidence="8">
    <location>
        <begin position="1"/>
        <end position="43"/>
    </location>
</feature>
<evidence type="ECO:0000256" key="1">
    <source>
        <dbReference type="ARBA" id="ARBA00004123"/>
    </source>
</evidence>
<evidence type="ECO:0000256" key="6">
    <source>
        <dbReference type="ARBA" id="ARBA00023163"/>
    </source>
</evidence>
<evidence type="ECO:0000256" key="7">
    <source>
        <dbReference type="ARBA" id="ARBA00023242"/>
    </source>
</evidence>
<evidence type="ECO:0000256" key="8">
    <source>
        <dbReference type="SAM" id="MobiDB-lite"/>
    </source>
</evidence>
<dbReference type="GO" id="GO:0000981">
    <property type="term" value="F:DNA-binding transcription factor activity, RNA polymerase II-specific"/>
    <property type="evidence" value="ECO:0007669"/>
    <property type="project" value="InterPro"/>
</dbReference>
<keyword evidence="4" id="KW-0805">Transcription regulation</keyword>
<protein>
    <recommendedName>
        <fullName evidence="9">Zn(2)-C6 fungal-type domain-containing protein</fullName>
    </recommendedName>
</protein>
<dbReference type="OrthoDB" id="2595934at2759"/>
<evidence type="ECO:0000313" key="10">
    <source>
        <dbReference type="EMBL" id="CAI5755733.1"/>
    </source>
</evidence>
<reference evidence="10" key="1">
    <citation type="submission" date="2022-12" db="EMBL/GenBank/DDBJ databases">
        <authorList>
            <person name="Brejova B."/>
        </authorList>
    </citation>
    <scope>NUCLEOTIDE SEQUENCE</scope>
</reference>
<evidence type="ECO:0000256" key="5">
    <source>
        <dbReference type="ARBA" id="ARBA00023125"/>
    </source>
</evidence>
<keyword evidence="11" id="KW-1185">Reference proteome</keyword>
<dbReference type="AlphaFoldDB" id="A0A9W4XJA1"/>
<dbReference type="GO" id="GO:0008270">
    <property type="term" value="F:zinc ion binding"/>
    <property type="evidence" value="ECO:0007669"/>
    <property type="project" value="InterPro"/>
</dbReference>
<dbReference type="GO" id="GO:0000976">
    <property type="term" value="F:transcription cis-regulatory region binding"/>
    <property type="evidence" value="ECO:0007669"/>
    <property type="project" value="TreeGrafter"/>
</dbReference>
<feature type="compositionally biased region" description="Low complexity" evidence="8">
    <location>
        <begin position="1"/>
        <end position="10"/>
    </location>
</feature>
<dbReference type="SUPFAM" id="SSF57701">
    <property type="entry name" value="Zn2/Cys6 DNA-binding domain"/>
    <property type="match status" value="1"/>
</dbReference>
<proteinExistence type="predicted"/>
<dbReference type="PANTHER" id="PTHR31845">
    <property type="entry name" value="FINGER DOMAIN PROTEIN, PUTATIVE-RELATED"/>
    <property type="match status" value="1"/>
</dbReference>
<dbReference type="PROSITE" id="PS50048">
    <property type="entry name" value="ZN2_CY6_FUNGAL_2"/>
    <property type="match status" value="1"/>
</dbReference>
<keyword evidence="3" id="KW-0862">Zinc</keyword>
<keyword evidence="5" id="KW-0238">DNA-binding</keyword>
<keyword evidence="6" id="KW-0804">Transcription</keyword>
<organism evidence="10 11">
    <name type="scientific">Candida verbasci</name>
    <dbReference type="NCBI Taxonomy" id="1227364"/>
    <lineage>
        <taxon>Eukaryota</taxon>
        <taxon>Fungi</taxon>
        <taxon>Dikarya</taxon>
        <taxon>Ascomycota</taxon>
        <taxon>Saccharomycotina</taxon>
        <taxon>Pichiomycetes</taxon>
        <taxon>Debaryomycetaceae</taxon>
        <taxon>Candida/Lodderomyces clade</taxon>
        <taxon>Candida</taxon>
    </lineage>
</organism>
<evidence type="ECO:0000259" key="9">
    <source>
        <dbReference type="PROSITE" id="PS50048"/>
    </source>
</evidence>
<feature type="domain" description="Zn(2)-C6 fungal-type" evidence="9">
    <location>
        <begin position="52"/>
        <end position="85"/>
    </location>
</feature>
<dbReference type="InterPro" id="IPR051089">
    <property type="entry name" value="prtT"/>
</dbReference>
<dbReference type="SMART" id="SM00066">
    <property type="entry name" value="GAL4"/>
    <property type="match status" value="1"/>
</dbReference>
<evidence type="ECO:0000313" key="11">
    <source>
        <dbReference type="Proteomes" id="UP001152885"/>
    </source>
</evidence>
<sequence length="642" mass="74559">MDHNNTNNNNELDQNYTPPAQSQSKNKRHKTNTSKQENETRSLAQASRTLKACELCRKQKTRCFRVPEDLNKCLRCKFLSKKCSFENDNDLPPPNNTVLNNSEDKLNQIHQGINEILSILKNNKEDSNSDARLLIETVQSMQNSIDEVSQTLNFENPMNRFLTSPFSIVNNQLKDQNDELIPDQISNLNFKCAPDPINGYKPTIANLGIFNNFEIMNLIDDFRRNYGRWVSFPPGVTTNILFSDMIDKCPLLLTSCILISYKYSIFDPDREFETDEKIKYLKMIRQLILDLDDSLLKYSSFKDNENGFLEFLQSMVILSIYSTSISSTVSAIMNKYEIDEFSEKDKQMFQNFNLDPWMLSCNGLTTFITKSTFGRLKNREPLIMLRIYNHLCLVHLINSIFTGRMSILDENKIKDCSSALSLLNATNFDGRMVSEIGILFITYKYIQSNSNETSVEKLKRNFISVMNEISQWYETWEYLLNQPALQFIEFNYNICMMLIQYIYSFKLSSIKNETDKSLDFENLSFVLNSCDFKMLQKMFEHASAAISHINNIQNDSYFAYLSDQLHFCFYFAAIFTCSLLKHILDPNTNLQQAFNRDLLAQAEANIKSVIAKFCLINRVNFGLFYKYGVSLEDFMNKFSLNI</sequence>
<comment type="subcellular location">
    <subcellularLocation>
        <location evidence="1">Nucleus</location>
    </subcellularLocation>
</comment>
<accession>A0A9W4XJA1</accession>
<dbReference type="EMBL" id="CANTUO010000001">
    <property type="protein sequence ID" value="CAI5755733.1"/>
    <property type="molecule type" value="Genomic_DNA"/>
</dbReference>
<keyword evidence="7" id="KW-0539">Nucleus</keyword>
<evidence type="ECO:0000256" key="4">
    <source>
        <dbReference type="ARBA" id="ARBA00023015"/>
    </source>
</evidence>
<dbReference type="Gene3D" id="4.10.240.10">
    <property type="entry name" value="Zn(2)-C6 fungal-type DNA-binding domain"/>
    <property type="match status" value="1"/>
</dbReference>
<dbReference type="InterPro" id="IPR001138">
    <property type="entry name" value="Zn2Cys6_DnaBD"/>
</dbReference>
<evidence type="ECO:0000256" key="3">
    <source>
        <dbReference type="ARBA" id="ARBA00022833"/>
    </source>
</evidence>